<protein>
    <submittedName>
        <fullName evidence="2">Uncharacterized protein</fullName>
    </submittedName>
</protein>
<organism evidence="2 3">
    <name type="scientific">Chiloscyllium punctatum</name>
    <name type="common">Brownbanded bambooshark</name>
    <name type="synonym">Hemiscyllium punctatum</name>
    <dbReference type="NCBI Taxonomy" id="137246"/>
    <lineage>
        <taxon>Eukaryota</taxon>
        <taxon>Metazoa</taxon>
        <taxon>Chordata</taxon>
        <taxon>Craniata</taxon>
        <taxon>Vertebrata</taxon>
        <taxon>Chondrichthyes</taxon>
        <taxon>Elasmobranchii</taxon>
        <taxon>Galeomorphii</taxon>
        <taxon>Galeoidea</taxon>
        <taxon>Orectolobiformes</taxon>
        <taxon>Hemiscylliidae</taxon>
        <taxon>Chiloscyllium</taxon>
    </lineage>
</organism>
<feature type="non-terminal residue" evidence="2">
    <location>
        <position position="100"/>
    </location>
</feature>
<proteinExistence type="predicted"/>
<name>A0A401TDR9_CHIPU</name>
<keyword evidence="3" id="KW-1185">Reference proteome</keyword>
<comment type="caution">
    <text evidence="2">The sequence shown here is derived from an EMBL/GenBank/DDBJ whole genome shotgun (WGS) entry which is preliminary data.</text>
</comment>
<feature type="compositionally biased region" description="Basic and acidic residues" evidence="1">
    <location>
        <begin position="53"/>
        <end position="64"/>
    </location>
</feature>
<sequence>MSPDFERSSRVGLLRQFPLNLPRCSQKRKGHRGGGRPFSPAWLIPRPPPLHSPDSRRSVKRASENRAQTHIGNQPRGERARLPETPTESVNAAQENEVDA</sequence>
<dbReference type="EMBL" id="BEZZ01045727">
    <property type="protein sequence ID" value="GCC40779.1"/>
    <property type="molecule type" value="Genomic_DNA"/>
</dbReference>
<gene>
    <name evidence="2" type="ORF">chiPu_0024753</name>
</gene>
<accession>A0A401TDR9</accession>
<feature type="region of interest" description="Disordered" evidence="1">
    <location>
        <begin position="21"/>
        <end position="100"/>
    </location>
</feature>
<dbReference type="AlphaFoldDB" id="A0A401TDR9"/>
<feature type="compositionally biased region" description="Basic residues" evidence="1">
    <location>
        <begin position="25"/>
        <end position="34"/>
    </location>
</feature>
<evidence type="ECO:0000313" key="2">
    <source>
        <dbReference type="EMBL" id="GCC40779.1"/>
    </source>
</evidence>
<reference evidence="2 3" key="1">
    <citation type="journal article" date="2018" name="Nat. Ecol. Evol.">
        <title>Shark genomes provide insights into elasmobranch evolution and the origin of vertebrates.</title>
        <authorList>
            <person name="Hara Y"/>
            <person name="Yamaguchi K"/>
            <person name="Onimaru K"/>
            <person name="Kadota M"/>
            <person name="Koyanagi M"/>
            <person name="Keeley SD"/>
            <person name="Tatsumi K"/>
            <person name="Tanaka K"/>
            <person name="Motone F"/>
            <person name="Kageyama Y"/>
            <person name="Nozu R"/>
            <person name="Adachi N"/>
            <person name="Nishimura O"/>
            <person name="Nakagawa R"/>
            <person name="Tanegashima C"/>
            <person name="Kiyatake I"/>
            <person name="Matsumoto R"/>
            <person name="Murakumo K"/>
            <person name="Nishida K"/>
            <person name="Terakita A"/>
            <person name="Kuratani S"/>
            <person name="Sato K"/>
            <person name="Hyodo S Kuraku.S."/>
        </authorList>
    </citation>
    <scope>NUCLEOTIDE SEQUENCE [LARGE SCALE GENOMIC DNA]</scope>
</reference>
<dbReference type="Proteomes" id="UP000287033">
    <property type="component" value="Unassembled WGS sequence"/>
</dbReference>
<evidence type="ECO:0000313" key="3">
    <source>
        <dbReference type="Proteomes" id="UP000287033"/>
    </source>
</evidence>
<evidence type="ECO:0000256" key="1">
    <source>
        <dbReference type="SAM" id="MobiDB-lite"/>
    </source>
</evidence>